<dbReference type="GO" id="GO:0007606">
    <property type="term" value="P:sensory perception of chemical stimulus"/>
    <property type="evidence" value="ECO:0007669"/>
    <property type="project" value="UniProtKB-UniRule"/>
</dbReference>
<keyword evidence="7" id="KW-1185">Reference proteome</keyword>
<organism evidence="7 8">
    <name type="scientific">Mesorhabditis belari</name>
    <dbReference type="NCBI Taxonomy" id="2138241"/>
    <lineage>
        <taxon>Eukaryota</taxon>
        <taxon>Metazoa</taxon>
        <taxon>Ecdysozoa</taxon>
        <taxon>Nematoda</taxon>
        <taxon>Chromadorea</taxon>
        <taxon>Rhabditida</taxon>
        <taxon>Rhabditina</taxon>
        <taxon>Rhabditomorpha</taxon>
        <taxon>Rhabditoidea</taxon>
        <taxon>Rhabditidae</taxon>
        <taxon>Mesorhabditinae</taxon>
        <taxon>Mesorhabditis</taxon>
    </lineage>
</organism>
<sequence>MEYDFHIYCIYGIPSAILNFSLIICILSHKTFFQASFYRVYAFTLIVYLLTYLNTWITLKLPTLRALASFYANVEQAFWPFRLFIMFQGAAFHIQNLAQILMHLNRFTSVFLPIRHHTLWSPRNINIAFFLAYLIGILLSYQYFFLNGSVFIQVGATTIQGAALRDQYAISAFIVKIMGYVYPPISLGLNILIFAKMFLLRRRKKRDDTWSRVELNLFFIGFCTMITQLGLLLFLNFGLQFVDLTIIYFAMNLASDLSTLSEAYIGLAINQQIRRKFIEMFHKMIDMKSMSQRIDITPRPR</sequence>
<accession>A0AAF3J864</accession>
<feature type="transmembrane region" description="Helical" evidence="6">
    <location>
        <begin position="215"/>
        <end position="239"/>
    </location>
</feature>
<dbReference type="Pfam" id="PF02118">
    <property type="entry name" value="Srg"/>
    <property type="match status" value="1"/>
</dbReference>
<dbReference type="Proteomes" id="UP000887575">
    <property type="component" value="Unassembled WGS sequence"/>
</dbReference>
<evidence type="ECO:0000256" key="4">
    <source>
        <dbReference type="ARBA" id="ARBA00022989"/>
    </source>
</evidence>
<dbReference type="WBParaSite" id="MBELARI_LOCUS2568">
    <property type="protein sequence ID" value="MBELARI_LOCUS2568"/>
    <property type="gene ID" value="MBELARI_LOCUS2568"/>
</dbReference>
<dbReference type="InterPro" id="IPR000609">
    <property type="entry name" value="7TM_GPCR_serpentine_rcpt_Srg"/>
</dbReference>
<feature type="transmembrane region" description="Helical" evidence="6">
    <location>
        <begin position="245"/>
        <end position="267"/>
    </location>
</feature>
<feature type="transmembrane region" description="Helical" evidence="6">
    <location>
        <begin position="125"/>
        <end position="144"/>
    </location>
</feature>
<dbReference type="GO" id="GO:0016020">
    <property type="term" value="C:membrane"/>
    <property type="evidence" value="ECO:0007669"/>
    <property type="project" value="UniProtKB-SubCell"/>
</dbReference>
<evidence type="ECO:0000256" key="5">
    <source>
        <dbReference type="ARBA" id="ARBA00023136"/>
    </source>
</evidence>
<keyword evidence="3 6" id="KW-0812">Transmembrane</keyword>
<comment type="subcellular location">
    <subcellularLocation>
        <location evidence="1">Membrane</location>
        <topology evidence="1">Multi-pass membrane protein</topology>
    </subcellularLocation>
</comment>
<proteinExistence type="inferred from homology"/>
<feature type="transmembrane region" description="Helical" evidence="6">
    <location>
        <begin position="6"/>
        <end position="28"/>
    </location>
</feature>
<feature type="transmembrane region" description="Helical" evidence="6">
    <location>
        <begin position="40"/>
        <end position="59"/>
    </location>
</feature>
<dbReference type="AlphaFoldDB" id="A0AAF3J864"/>
<evidence type="ECO:0000256" key="1">
    <source>
        <dbReference type="ARBA" id="ARBA00004141"/>
    </source>
</evidence>
<evidence type="ECO:0000313" key="8">
    <source>
        <dbReference type="WBParaSite" id="MBELARI_LOCUS2568"/>
    </source>
</evidence>
<evidence type="ECO:0000256" key="2">
    <source>
        <dbReference type="ARBA" id="ARBA00005692"/>
    </source>
</evidence>
<feature type="transmembrane region" description="Helical" evidence="6">
    <location>
        <begin position="168"/>
        <end position="194"/>
    </location>
</feature>
<dbReference type="PANTHER" id="PTHR31552:SF8">
    <property type="entry name" value="SERPENTINE RECEPTOR CLASS GAMMA"/>
    <property type="match status" value="1"/>
</dbReference>
<evidence type="ECO:0000313" key="7">
    <source>
        <dbReference type="Proteomes" id="UP000887575"/>
    </source>
</evidence>
<evidence type="ECO:0000256" key="6">
    <source>
        <dbReference type="RuleBase" id="RU280813"/>
    </source>
</evidence>
<keyword evidence="4 6" id="KW-1133">Transmembrane helix</keyword>
<keyword evidence="5 6" id="KW-0472">Membrane</keyword>
<dbReference type="GO" id="GO:0004888">
    <property type="term" value="F:transmembrane signaling receptor activity"/>
    <property type="evidence" value="ECO:0007669"/>
    <property type="project" value="InterPro"/>
</dbReference>
<protein>
    <recommendedName>
        <fullName evidence="6">Serpentine receptor class gamma</fullName>
    </recommendedName>
</protein>
<evidence type="ECO:0000256" key="3">
    <source>
        <dbReference type="ARBA" id="ARBA00022692"/>
    </source>
</evidence>
<dbReference type="Gene3D" id="1.20.1070.10">
    <property type="entry name" value="Rhodopsin 7-helix transmembrane proteins"/>
    <property type="match status" value="1"/>
</dbReference>
<dbReference type="PANTHER" id="PTHR31552">
    <property type="entry name" value="SERPENTINE RECEPTOR CLASS GAMMA"/>
    <property type="match status" value="1"/>
</dbReference>
<name>A0AAF3J864_9BILA</name>
<comment type="similarity">
    <text evidence="2 6">Belongs to the nematode receptor-like protein srg family.</text>
</comment>
<reference evidence="8" key="1">
    <citation type="submission" date="2024-02" db="UniProtKB">
        <authorList>
            <consortium name="WormBaseParasite"/>
        </authorList>
    </citation>
    <scope>IDENTIFICATION</scope>
</reference>
<feature type="transmembrane region" description="Helical" evidence="6">
    <location>
        <begin position="79"/>
        <end position="104"/>
    </location>
</feature>